<dbReference type="SUPFAM" id="SSF54593">
    <property type="entry name" value="Glyoxalase/Bleomycin resistance protein/Dihydroxybiphenyl dioxygenase"/>
    <property type="match status" value="1"/>
</dbReference>
<dbReference type="Proteomes" id="UP000620591">
    <property type="component" value="Unassembled WGS sequence"/>
</dbReference>
<protein>
    <submittedName>
        <fullName evidence="2">VOC family protein</fullName>
    </submittedName>
</protein>
<reference evidence="2" key="1">
    <citation type="submission" date="2020-09" db="EMBL/GenBank/DDBJ databases">
        <title>Novel species in genus Aeromicrobium.</title>
        <authorList>
            <person name="Zhang G."/>
        </authorList>
    </citation>
    <scope>NUCLEOTIDE SEQUENCE</scope>
    <source>
        <strain evidence="2">Zg-636</strain>
    </source>
</reference>
<dbReference type="Gene3D" id="3.10.180.10">
    <property type="entry name" value="2,3-Dihydroxybiphenyl 1,2-Dioxygenase, domain 1"/>
    <property type="match status" value="1"/>
</dbReference>
<dbReference type="Pfam" id="PF18029">
    <property type="entry name" value="Glyoxalase_6"/>
    <property type="match status" value="1"/>
</dbReference>
<dbReference type="AlphaFoldDB" id="A0A8I0K2X0"/>
<dbReference type="PROSITE" id="PS51819">
    <property type="entry name" value="VOC"/>
    <property type="match status" value="1"/>
</dbReference>
<sequence length="136" mass="15278">MSAFPQLRQTVIDATDVRRTAEFYRELLGLQYRPGDEPGADQDDPDWLVLRHPDGSGALAFQQVDRLDQTTWPDPDVPMQLHLDCTVPDLTELRRQRARAEALGASLLMDQSDDAEEPLFVMADPEGHPFCLFVGA</sequence>
<feature type="domain" description="VOC" evidence="1">
    <location>
        <begin position="6"/>
        <end position="135"/>
    </location>
</feature>
<gene>
    <name evidence="2" type="ORF">IBG24_08910</name>
</gene>
<dbReference type="PANTHER" id="PTHR35908:SF1">
    <property type="entry name" value="CONSERVED PROTEIN"/>
    <property type="match status" value="1"/>
</dbReference>
<evidence type="ECO:0000313" key="3">
    <source>
        <dbReference type="Proteomes" id="UP000620591"/>
    </source>
</evidence>
<dbReference type="PANTHER" id="PTHR35908">
    <property type="entry name" value="HYPOTHETICAL FUSION PROTEIN"/>
    <property type="match status" value="1"/>
</dbReference>
<dbReference type="CDD" id="cd06587">
    <property type="entry name" value="VOC"/>
    <property type="match status" value="1"/>
</dbReference>
<organism evidence="2 3">
    <name type="scientific">Aeromicrobium senzhongii</name>
    <dbReference type="NCBI Taxonomy" id="2663859"/>
    <lineage>
        <taxon>Bacteria</taxon>
        <taxon>Bacillati</taxon>
        <taxon>Actinomycetota</taxon>
        <taxon>Actinomycetes</taxon>
        <taxon>Propionibacteriales</taxon>
        <taxon>Nocardioidaceae</taxon>
        <taxon>Aeromicrobium</taxon>
    </lineage>
</organism>
<name>A0A8I0K2X0_9ACTN</name>
<dbReference type="InterPro" id="IPR041581">
    <property type="entry name" value="Glyoxalase_6"/>
</dbReference>
<proteinExistence type="predicted"/>
<comment type="caution">
    <text evidence="2">The sequence shown here is derived from an EMBL/GenBank/DDBJ whole genome shotgun (WGS) entry which is preliminary data.</text>
</comment>
<dbReference type="RefSeq" id="WP_187769290.1">
    <property type="nucleotide sequence ID" value="NZ_JACTVM010000002.1"/>
</dbReference>
<dbReference type="EMBL" id="JACTVM010000002">
    <property type="protein sequence ID" value="MBC9226435.1"/>
    <property type="molecule type" value="Genomic_DNA"/>
</dbReference>
<dbReference type="InterPro" id="IPR029068">
    <property type="entry name" value="Glyas_Bleomycin-R_OHBP_Dase"/>
</dbReference>
<dbReference type="InterPro" id="IPR037523">
    <property type="entry name" value="VOC_core"/>
</dbReference>
<accession>A0A8I0K2X0</accession>
<evidence type="ECO:0000313" key="2">
    <source>
        <dbReference type="EMBL" id="MBC9226435.1"/>
    </source>
</evidence>
<evidence type="ECO:0000259" key="1">
    <source>
        <dbReference type="PROSITE" id="PS51819"/>
    </source>
</evidence>